<keyword evidence="3 10" id="KW-1133">Transmembrane helix</keyword>
<evidence type="ECO:0000256" key="2">
    <source>
        <dbReference type="ARBA" id="ARBA00022692"/>
    </source>
</evidence>
<dbReference type="FunFam" id="1.20.1070.10:FF:000291">
    <property type="entry name" value="Predicted protein"/>
    <property type="match status" value="1"/>
</dbReference>
<feature type="transmembrane region" description="Helical" evidence="10">
    <location>
        <begin position="36"/>
        <end position="57"/>
    </location>
</feature>
<proteinExistence type="inferred from homology"/>
<name>A0A3M6TFQ1_POCDA</name>
<dbReference type="AlphaFoldDB" id="A0A3M6TFQ1"/>
<dbReference type="OMA" id="WASSCLI"/>
<keyword evidence="5 10" id="KW-0472">Membrane</keyword>
<evidence type="ECO:0000256" key="5">
    <source>
        <dbReference type="ARBA" id="ARBA00023136"/>
    </source>
</evidence>
<evidence type="ECO:0000313" key="12">
    <source>
        <dbReference type="EMBL" id="RMX40171.1"/>
    </source>
</evidence>
<keyword evidence="6 8" id="KW-0675">Receptor</keyword>
<organism evidence="12 13">
    <name type="scientific">Pocillopora damicornis</name>
    <name type="common">Cauliflower coral</name>
    <name type="synonym">Millepora damicornis</name>
    <dbReference type="NCBI Taxonomy" id="46731"/>
    <lineage>
        <taxon>Eukaryota</taxon>
        <taxon>Metazoa</taxon>
        <taxon>Cnidaria</taxon>
        <taxon>Anthozoa</taxon>
        <taxon>Hexacorallia</taxon>
        <taxon>Scleractinia</taxon>
        <taxon>Astrocoeniina</taxon>
        <taxon>Pocilloporidae</taxon>
        <taxon>Pocillopora</taxon>
    </lineage>
</organism>
<gene>
    <name evidence="12" type="ORF">pdam_00016644</name>
</gene>
<feature type="transmembrane region" description="Helical" evidence="10">
    <location>
        <begin position="203"/>
        <end position="226"/>
    </location>
</feature>
<dbReference type="SUPFAM" id="SSF81321">
    <property type="entry name" value="Family A G protein-coupled receptor-like"/>
    <property type="match status" value="1"/>
</dbReference>
<evidence type="ECO:0000256" key="4">
    <source>
        <dbReference type="ARBA" id="ARBA00023040"/>
    </source>
</evidence>
<evidence type="ECO:0000256" key="10">
    <source>
        <dbReference type="SAM" id="Phobius"/>
    </source>
</evidence>
<feature type="transmembrane region" description="Helical" evidence="10">
    <location>
        <begin position="155"/>
        <end position="173"/>
    </location>
</feature>
<dbReference type="SMART" id="SM01381">
    <property type="entry name" value="7TM_GPCR_Srsx"/>
    <property type="match status" value="1"/>
</dbReference>
<evidence type="ECO:0000256" key="1">
    <source>
        <dbReference type="ARBA" id="ARBA00004141"/>
    </source>
</evidence>
<dbReference type="CDD" id="cd14993">
    <property type="entry name" value="7tmA_CCKR-like"/>
    <property type="match status" value="1"/>
</dbReference>
<dbReference type="PANTHER" id="PTHR45695">
    <property type="entry name" value="LEUCOKININ RECEPTOR-RELATED"/>
    <property type="match status" value="1"/>
</dbReference>
<dbReference type="EMBL" id="RCHS01003680">
    <property type="protein sequence ID" value="RMX40171.1"/>
    <property type="molecule type" value="Genomic_DNA"/>
</dbReference>
<evidence type="ECO:0000259" key="11">
    <source>
        <dbReference type="PROSITE" id="PS50262"/>
    </source>
</evidence>
<sequence>MLNQTVPASSFPAETSQDYPSCSEQNTKEYVKGIKAAAYILVILLSLFGNVMVVRVVHKTRRMRTITNYLIVNMAVADLLTTVFNMLPTTYWILRGLDIWAVGGWIGEALCKLLPFAQSLTISVSVFTLCAIAFDRFFAIFRPLKRVITFRVAKGIISSTWLSSVIISGPQLYVSTTTGEKGLAHCKEKWDPPFDENTAPRDYTIALFVMLYALPLTLIASLYTVIMFKLWRRQAPGQELSSNQENKDKTNKKVLKMLVTVVIVFALSWLPLYVRMFVMFAESARYVCGLPYDMDFLTLFLGHANSAVNPYIYVIFNENYRRGFRTALSRRRRGSSRELSRSTTRRTKSTRLQEKEANLLHDDSRQKKAVLRAFKRQNSEISLPMTTTTENL</sequence>
<keyword evidence="2 8" id="KW-0812">Transmembrane</keyword>
<keyword evidence="7 8" id="KW-0807">Transducer</keyword>
<dbReference type="Gene3D" id="1.20.1070.10">
    <property type="entry name" value="Rhodopsin 7-helix transmembrane proteins"/>
    <property type="match status" value="1"/>
</dbReference>
<dbReference type="InterPro" id="IPR017452">
    <property type="entry name" value="GPCR_Rhodpsn_7TM"/>
</dbReference>
<feature type="region of interest" description="Disordered" evidence="9">
    <location>
        <begin position="1"/>
        <end position="21"/>
    </location>
</feature>
<accession>A0A3M6TFQ1</accession>
<keyword evidence="13" id="KW-1185">Reference proteome</keyword>
<feature type="domain" description="G-protein coupled receptors family 1 profile" evidence="11">
    <location>
        <begin position="49"/>
        <end position="313"/>
    </location>
</feature>
<dbReference type="STRING" id="46731.A0A3M6TFQ1"/>
<evidence type="ECO:0000256" key="3">
    <source>
        <dbReference type="ARBA" id="ARBA00022989"/>
    </source>
</evidence>
<dbReference type="InterPro" id="IPR000276">
    <property type="entry name" value="GPCR_Rhodpsn"/>
</dbReference>
<comment type="caution">
    <text evidence="12">The sequence shown here is derived from an EMBL/GenBank/DDBJ whole genome shotgun (WGS) entry which is preliminary data.</text>
</comment>
<reference evidence="12 13" key="1">
    <citation type="journal article" date="2018" name="Sci. Rep.">
        <title>Comparative analysis of the Pocillopora damicornis genome highlights role of immune system in coral evolution.</title>
        <authorList>
            <person name="Cunning R."/>
            <person name="Bay R.A."/>
            <person name="Gillette P."/>
            <person name="Baker A.C."/>
            <person name="Traylor-Knowles N."/>
        </authorList>
    </citation>
    <scope>NUCLEOTIDE SEQUENCE [LARGE SCALE GENOMIC DNA]</scope>
    <source>
        <strain evidence="12">RSMAS</strain>
        <tissue evidence="12">Whole animal</tissue>
    </source>
</reference>
<protein>
    <recommendedName>
        <fullName evidence="11">G-protein coupled receptors family 1 profile domain-containing protein</fullName>
    </recommendedName>
</protein>
<dbReference type="PANTHER" id="PTHR45695:SF9">
    <property type="entry name" value="LEUCOKININ RECEPTOR"/>
    <property type="match status" value="1"/>
</dbReference>
<evidence type="ECO:0000256" key="6">
    <source>
        <dbReference type="ARBA" id="ARBA00023170"/>
    </source>
</evidence>
<dbReference type="PROSITE" id="PS50262">
    <property type="entry name" value="G_PROTEIN_RECEP_F1_2"/>
    <property type="match status" value="1"/>
</dbReference>
<dbReference type="PRINTS" id="PR00237">
    <property type="entry name" value="GPCRRHODOPSN"/>
</dbReference>
<feature type="transmembrane region" description="Helical" evidence="10">
    <location>
        <begin position="296"/>
        <end position="316"/>
    </location>
</feature>
<dbReference type="OrthoDB" id="10053194at2759"/>
<feature type="transmembrane region" description="Helical" evidence="10">
    <location>
        <begin position="113"/>
        <end position="134"/>
    </location>
</feature>
<dbReference type="GO" id="GO:0005886">
    <property type="term" value="C:plasma membrane"/>
    <property type="evidence" value="ECO:0007669"/>
    <property type="project" value="TreeGrafter"/>
</dbReference>
<feature type="transmembrane region" description="Helical" evidence="10">
    <location>
        <begin position="69"/>
        <end position="93"/>
    </location>
</feature>
<comment type="similarity">
    <text evidence="8">Belongs to the G-protein coupled receptor 1 family.</text>
</comment>
<dbReference type="PROSITE" id="PS00237">
    <property type="entry name" value="G_PROTEIN_RECEP_F1_1"/>
    <property type="match status" value="1"/>
</dbReference>
<dbReference type="Pfam" id="PF00001">
    <property type="entry name" value="7tm_1"/>
    <property type="match status" value="1"/>
</dbReference>
<comment type="subcellular location">
    <subcellularLocation>
        <location evidence="1">Membrane</location>
        <topology evidence="1">Multi-pass membrane protein</topology>
    </subcellularLocation>
</comment>
<evidence type="ECO:0000313" key="13">
    <source>
        <dbReference type="Proteomes" id="UP000275408"/>
    </source>
</evidence>
<feature type="transmembrane region" description="Helical" evidence="10">
    <location>
        <begin position="254"/>
        <end position="276"/>
    </location>
</feature>
<dbReference type="GO" id="GO:0004930">
    <property type="term" value="F:G protein-coupled receptor activity"/>
    <property type="evidence" value="ECO:0007669"/>
    <property type="project" value="UniProtKB-KW"/>
</dbReference>
<evidence type="ECO:0000256" key="7">
    <source>
        <dbReference type="ARBA" id="ARBA00023224"/>
    </source>
</evidence>
<dbReference type="Proteomes" id="UP000275408">
    <property type="component" value="Unassembled WGS sequence"/>
</dbReference>
<keyword evidence="4 8" id="KW-0297">G-protein coupled receptor</keyword>
<feature type="region of interest" description="Disordered" evidence="9">
    <location>
        <begin position="331"/>
        <end position="358"/>
    </location>
</feature>
<evidence type="ECO:0000256" key="8">
    <source>
        <dbReference type="RuleBase" id="RU000688"/>
    </source>
</evidence>
<evidence type="ECO:0000256" key="9">
    <source>
        <dbReference type="SAM" id="MobiDB-lite"/>
    </source>
</evidence>